<dbReference type="RefSeq" id="WP_109680855.1">
    <property type="nucleotide sequence ID" value="NZ_QGGP01000001.1"/>
</dbReference>
<dbReference type="InterPro" id="IPR028098">
    <property type="entry name" value="Glyco_trans_4-like_N"/>
</dbReference>
<dbReference type="PANTHER" id="PTHR46401">
    <property type="entry name" value="GLYCOSYLTRANSFERASE WBBK-RELATED"/>
    <property type="match status" value="1"/>
</dbReference>
<dbReference type="Gene3D" id="3.40.50.2000">
    <property type="entry name" value="Glycogen Phosphorylase B"/>
    <property type="match status" value="2"/>
</dbReference>
<feature type="domain" description="Glycosyltransferase subfamily 4-like N-terminal" evidence="3">
    <location>
        <begin position="12"/>
        <end position="168"/>
    </location>
</feature>
<dbReference type="SUPFAM" id="SSF53756">
    <property type="entry name" value="UDP-Glycosyltransferase/glycogen phosphorylase"/>
    <property type="match status" value="1"/>
</dbReference>
<dbReference type="InterPro" id="IPR001296">
    <property type="entry name" value="Glyco_trans_1"/>
</dbReference>
<reference evidence="4 5" key="1">
    <citation type="submission" date="2018-05" db="EMBL/GenBank/DDBJ databases">
        <title>Genomic Encyclopedia of Archaeal and Bacterial Type Strains, Phase II (KMG-II): from individual species to whole genera.</title>
        <authorList>
            <person name="Goeker M."/>
        </authorList>
    </citation>
    <scope>NUCLEOTIDE SEQUENCE [LARGE SCALE GENOMIC DNA]</scope>
    <source>
        <strain evidence="4 5">DSM 22637</strain>
    </source>
</reference>
<feature type="domain" description="Glycosyl transferase family 1" evidence="2">
    <location>
        <begin position="192"/>
        <end position="348"/>
    </location>
</feature>
<keyword evidence="5" id="KW-1185">Reference proteome</keyword>
<organism evidence="4 5">
    <name type="scientific">Xanthomarina spongicola</name>
    <dbReference type="NCBI Taxonomy" id="570520"/>
    <lineage>
        <taxon>Bacteria</taxon>
        <taxon>Pseudomonadati</taxon>
        <taxon>Bacteroidota</taxon>
        <taxon>Flavobacteriia</taxon>
        <taxon>Flavobacteriales</taxon>
        <taxon>Flavobacteriaceae</taxon>
        <taxon>Xanthomarina</taxon>
    </lineage>
</organism>
<comment type="caution">
    <text evidence="4">The sequence shown here is derived from an EMBL/GenBank/DDBJ whole genome shotgun (WGS) entry which is preliminary data.</text>
</comment>
<name>A0A316DSZ1_9FLAO</name>
<accession>A0A316DSZ1</accession>
<dbReference type="GO" id="GO:0016757">
    <property type="term" value="F:glycosyltransferase activity"/>
    <property type="evidence" value="ECO:0007669"/>
    <property type="project" value="InterPro"/>
</dbReference>
<dbReference type="Pfam" id="PF00534">
    <property type="entry name" value="Glycos_transf_1"/>
    <property type="match status" value="1"/>
</dbReference>
<dbReference type="AlphaFoldDB" id="A0A316DSZ1"/>
<dbReference type="EMBL" id="QGGP01000001">
    <property type="protein sequence ID" value="PWK20588.1"/>
    <property type="molecule type" value="Genomic_DNA"/>
</dbReference>
<dbReference type="Proteomes" id="UP000245430">
    <property type="component" value="Unassembled WGS sequence"/>
</dbReference>
<evidence type="ECO:0000256" key="1">
    <source>
        <dbReference type="ARBA" id="ARBA00022679"/>
    </source>
</evidence>
<protein>
    <submittedName>
        <fullName evidence="4">Glycosyltransferase involved in cell wall biosynthesis</fullName>
    </submittedName>
</protein>
<evidence type="ECO:0000259" key="3">
    <source>
        <dbReference type="Pfam" id="PF13439"/>
    </source>
</evidence>
<dbReference type="PANTHER" id="PTHR46401:SF2">
    <property type="entry name" value="GLYCOSYLTRANSFERASE WBBK-RELATED"/>
    <property type="match status" value="1"/>
</dbReference>
<dbReference type="Pfam" id="PF13439">
    <property type="entry name" value="Glyco_transf_4"/>
    <property type="match status" value="1"/>
</dbReference>
<sequence length="376" mass="42980">MKVKVAHILHSVGGVDVYLRLVTNNIDPNKVQSIIIHQDDKDKKPYTDKNNNPIAEYKIPIQREISFIQDLKSIISTVKILKKERPNIIHAHSAKGGIIARAASLFYKVNVLHTPHAYSFLSAESNFKKSFFLIIEKIFKHANSYLLATSESELNQGIEKVGYKKNKALLFNNSILPVKSIEPLSIEKTWPEQYICSVGRPSFQKNIEFMVDVVYELKKTNSSIHLVLMGVGFHAPNLEAVKQKIMSLDLDKNITLLDWTSRQDIFHIITNSQLYISTSRYEGLPYSVIESLAIGKPIVATNCDGNRDLVKHEFNGYLVKNNNVKEMSSYILRILGNKELSLQFSKNAVQLFLDNFDLSKNIFKLEKVYFEYNKIK</sequence>
<gene>
    <name evidence="4" type="ORF">LX78_00290</name>
</gene>
<dbReference type="GO" id="GO:0009103">
    <property type="term" value="P:lipopolysaccharide biosynthetic process"/>
    <property type="evidence" value="ECO:0007669"/>
    <property type="project" value="TreeGrafter"/>
</dbReference>
<keyword evidence="1 4" id="KW-0808">Transferase</keyword>
<evidence type="ECO:0000259" key="2">
    <source>
        <dbReference type="Pfam" id="PF00534"/>
    </source>
</evidence>
<dbReference type="OrthoDB" id="9806653at2"/>
<evidence type="ECO:0000313" key="5">
    <source>
        <dbReference type="Proteomes" id="UP000245430"/>
    </source>
</evidence>
<proteinExistence type="predicted"/>
<evidence type="ECO:0000313" key="4">
    <source>
        <dbReference type="EMBL" id="PWK20588.1"/>
    </source>
</evidence>